<comment type="caution">
    <text evidence="6">The sequence shown here is derived from an EMBL/GenBank/DDBJ whole genome shotgun (WGS) entry which is preliminary data.</text>
</comment>
<evidence type="ECO:0000256" key="2">
    <source>
        <dbReference type="ARBA" id="ARBA00005102"/>
    </source>
</evidence>
<dbReference type="eggNOG" id="COG1670">
    <property type="taxonomic scope" value="Bacteria"/>
</dbReference>
<dbReference type="GO" id="GO:0016410">
    <property type="term" value="F:N-acyltransferase activity"/>
    <property type="evidence" value="ECO:0007669"/>
    <property type="project" value="TreeGrafter"/>
</dbReference>
<dbReference type="PANTHER" id="PTHR31438">
    <property type="entry name" value="LYSINE N-ACYLTRANSFERASE C17G9.06C-RELATED"/>
    <property type="match status" value="1"/>
</dbReference>
<comment type="function">
    <text evidence="1">Acyltransferase required for the direct transfer of medium- to long-chain fatty acyl moieties from a carrier protein (MbtL) on to the epsilon-amino group of lysine residue in the mycobactin core.</text>
</comment>
<dbReference type="SMART" id="SM01006">
    <property type="entry name" value="AlcB"/>
    <property type="match status" value="1"/>
</dbReference>
<dbReference type="InterPro" id="IPR019432">
    <property type="entry name" value="Acyltransferase_MbtK/IucB-like"/>
</dbReference>
<dbReference type="InterPro" id="IPR016181">
    <property type="entry name" value="Acyl_CoA_acyltransferase"/>
</dbReference>
<proteinExistence type="predicted"/>
<dbReference type="EMBL" id="ASHX02000001">
    <property type="protein sequence ID" value="OEJ96784.1"/>
    <property type="molecule type" value="Genomic_DNA"/>
</dbReference>
<dbReference type="Proteomes" id="UP000095329">
    <property type="component" value="Unassembled WGS sequence"/>
</dbReference>
<dbReference type="Gene3D" id="3.40.630.30">
    <property type="match status" value="1"/>
</dbReference>
<dbReference type="UniPathway" id="UPA00011"/>
<protein>
    <recommendedName>
        <fullName evidence="3">Lysine N-acyltransferase MbtK</fullName>
    </recommendedName>
    <alternativeName>
        <fullName evidence="4">Mycobactin synthase protein K</fullName>
    </alternativeName>
</protein>
<dbReference type="RefSeq" id="WP_023589310.1">
    <property type="nucleotide sequence ID" value="NZ_ASHX02000001.1"/>
</dbReference>
<evidence type="ECO:0000259" key="5">
    <source>
        <dbReference type="SMART" id="SM01006"/>
    </source>
</evidence>
<evidence type="ECO:0000256" key="1">
    <source>
        <dbReference type="ARBA" id="ARBA00003818"/>
    </source>
</evidence>
<evidence type="ECO:0000256" key="4">
    <source>
        <dbReference type="ARBA" id="ARBA00031122"/>
    </source>
</evidence>
<gene>
    <name evidence="6" type="ORF">J116_022345</name>
</gene>
<evidence type="ECO:0000256" key="3">
    <source>
        <dbReference type="ARBA" id="ARBA00020586"/>
    </source>
</evidence>
<organism evidence="6 7">
    <name type="scientific">Streptomyces thermolilacinus SPC6</name>
    <dbReference type="NCBI Taxonomy" id="1306406"/>
    <lineage>
        <taxon>Bacteria</taxon>
        <taxon>Bacillati</taxon>
        <taxon>Actinomycetota</taxon>
        <taxon>Actinomycetes</taxon>
        <taxon>Kitasatosporales</taxon>
        <taxon>Streptomycetaceae</taxon>
        <taxon>Streptomyces</taxon>
    </lineage>
</organism>
<accession>A0A1D3DWT9</accession>
<sequence length="199" mass="21837">MTPDTAQDPGAASRPAVYEQVVDGFGTVRVVPLDPDADAPLLHSWVSEDRARFWGMRDASVEDVRDIYAHLDSLTTHHAYLVLRDGVPAALFQTYDPEADRVSECYEARPGDIGVHLLLAPAAVPEPGFTGHLLRALVAYCLSTHERIVVEPDAANEKAVALLARSGFELGPEVVLPEIVLPDVHLVEKRARLAFRSRR</sequence>
<evidence type="ECO:0000313" key="6">
    <source>
        <dbReference type="EMBL" id="OEJ96784.1"/>
    </source>
</evidence>
<dbReference type="OrthoDB" id="5177616at2"/>
<dbReference type="STRING" id="1306406.J116_022345"/>
<dbReference type="GO" id="GO:0019290">
    <property type="term" value="P:siderophore biosynthetic process"/>
    <property type="evidence" value="ECO:0007669"/>
    <property type="project" value="InterPro"/>
</dbReference>
<dbReference type="AlphaFoldDB" id="A0A1D3DWT9"/>
<comment type="pathway">
    <text evidence="2">Siderophore biosynthesis; mycobactin biosynthesis.</text>
</comment>
<reference evidence="6 7" key="1">
    <citation type="journal article" date="2013" name="Genome Announc.">
        <title>Genome Sequence of Streptomyces violaceusniger Strain SPC6, a Halotolerant Streptomycete That Exhibits Rapid Growth and Development.</title>
        <authorList>
            <person name="Chen X."/>
            <person name="Zhang B."/>
            <person name="Zhang W."/>
            <person name="Wu X."/>
            <person name="Zhang M."/>
            <person name="Chen T."/>
            <person name="Liu G."/>
            <person name="Dyson P."/>
        </authorList>
    </citation>
    <scope>NUCLEOTIDE SEQUENCE [LARGE SCALE GENOMIC DNA]</scope>
    <source>
        <strain evidence="6 7">SPC6</strain>
    </source>
</reference>
<name>A0A1D3DWT9_9ACTN</name>
<dbReference type="PANTHER" id="PTHR31438:SF1">
    <property type="entry name" value="LYSINE N-ACYLTRANSFERASE C17G9.06C-RELATED"/>
    <property type="match status" value="1"/>
</dbReference>
<keyword evidence="7" id="KW-1185">Reference proteome</keyword>
<dbReference type="Pfam" id="PF13523">
    <property type="entry name" value="Acetyltransf_8"/>
    <property type="match status" value="1"/>
</dbReference>
<feature type="domain" description="Acyltransferase MbtK/IucB-like conserved" evidence="5">
    <location>
        <begin position="31"/>
        <end position="79"/>
    </location>
</feature>
<evidence type="ECO:0000313" key="7">
    <source>
        <dbReference type="Proteomes" id="UP000095329"/>
    </source>
</evidence>
<dbReference type="SUPFAM" id="SSF55729">
    <property type="entry name" value="Acyl-CoA N-acyltransferases (Nat)"/>
    <property type="match status" value="1"/>
</dbReference>